<name>A0ABP5I270_9ACTN</name>
<keyword evidence="2" id="KW-1133">Transmembrane helix</keyword>
<evidence type="ECO:0008006" key="5">
    <source>
        <dbReference type="Google" id="ProtNLM"/>
    </source>
</evidence>
<feature type="compositionally biased region" description="Low complexity" evidence="1">
    <location>
        <begin position="1"/>
        <end position="25"/>
    </location>
</feature>
<gene>
    <name evidence="3" type="ORF">GCM10009801_54820</name>
</gene>
<evidence type="ECO:0000313" key="4">
    <source>
        <dbReference type="Proteomes" id="UP001500016"/>
    </source>
</evidence>
<evidence type="ECO:0000313" key="3">
    <source>
        <dbReference type="EMBL" id="GAA2090101.1"/>
    </source>
</evidence>
<evidence type="ECO:0000256" key="2">
    <source>
        <dbReference type="SAM" id="Phobius"/>
    </source>
</evidence>
<dbReference type="InterPro" id="IPR045713">
    <property type="entry name" value="DUF6069"/>
</dbReference>
<dbReference type="RefSeq" id="WP_344531960.1">
    <property type="nucleotide sequence ID" value="NZ_BAAAPE010000013.1"/>
</dbReference>
<feature type="transmembrane region" description="Helical" evidence="2">
    <location>
        <begin position="130"/>
        <end position="148"/>
    </location>
</feature>
<dbReference type="Pfam" id="PF19545">
    <property type="entry name" value="DUF6069"/>
    <property type="match status" value="1"/>
</dbReference>
<keyword evidence="4" id="KW-1185">Reference proteome</keyword>
<reference evidence="4" key="1">
    <citation type="journal article" date="2019" name="Int. J. Syst. Evol. Microbiol.">
        <title>The Global Catalogue of Microorganisms (GCM) 10K type strain sequencing project: providing services to taxonomists for standard genome sequencing and annotation.</title>
        <authorList>
            <consortium name="The Broad Institute Genomics Platform"/>
            <consortium name="The Broad Institute Genome Sequencing Center for Infectious Disease"/>
            <person name="Wu L."/>
            <person name="Ma J."/>
        </authorList>
    </citation>
    <scope>NUCLEOTIDE SEQUENCE [LARGE SCALE GENOMIC DNA]</scope>
    <source>
        <strain evidence="4">JCM 15478</strain>
    </source>
</reference>
<feature type="transmembrane region" description="Helical" evidence="2">
    <location>
        <begin position="160"/>
        <end position="178"/>
    </location>
</feature>
<evidence type="ECO:0000256" key="1">
    <source>
        <dbReference type="SAM" id="MobiDB-lite"/>
    </source>
</evidence>
<feature type="region of interest" description="Disordered" evidence="1">
    <location>
        <begin position="1"/>
        <end position="48"/>
    </location>
</feature>
<feature type="transmembrane region" description="Helical" evidence="2">
    <location>
        <begin position="55"/>
        <end position="81"/>
    </location>
</feature>
<keyword evidence="2" id="KW-0472">Membrane</keyword>
<feature type="transmembrane region" description="Helical" evidence="2">
    <location>
        <begin position="101"/>
        <end position="123"/>
    </location>
</feature>
<keyword evidence="2" id="KW-0812">Transmembrane</keyword>
<dbReference type="EMBL" id="BAAAPE010000013">
    <property type="protein sequence ID" value="GAA2090101.1"/>
    <property type="molecule type" value="Genomic_DNA"/>
</dbReference>
<dbReference type="Proteomes" id="UP001500016">
    <property type="component" value="Unassembled WGS sequence"/>
</dbReference>
<proteinExistence type="predicted"/>
<protein>
    <recommendedName>
        <fullName evidence="5">Integral membrane protein</fullName>
    </recommendedName>
</protein>
<accession>A0ABP5I270</accession>
<comment type="caution">
    <text evidence="3">The sequence shown here is derived from an EMBL/GenBank/DDBJ whole genome shotgun (WGS) entry which is preliminary data.</text>
</comment>
<sequence>MRRNTPGGQEPYDPYGQPYGQQQPYAHDPYAQDPYGQEPYGQEPPRRPRVSAGRLWAGGVAVALVAALASVVVLLLVRGVLGWPVFAPERDGALVAATGGSLAAGAALAALAATALLHLLMVATPQPERFLAWIVALATAAVMLQPFTSDASWEAKAGSAVVYLVIGIVIGSLLTAVGRGARNDG</sequence>
<organism evidence="3 4">
    <name type="scientific">Streptomyces albiaxialis</name>
    <dbReference type="NCBI Taxonomy" id="329523"/>
    <lineage>
        <taxon>Bacteria</taxon>
        <taxon>Bacillati</taxon>
        <taxon>Actinomycetota</taxon>
        <taxon>Actinomycetes</taxon>
        <taxon>Kitasatosporales</taxon>
        <taxon>Streptomycetaceae</taxon>
        <taxon>Streptomyces</taxon>
    </lineage>
</organism>